<name>A0ABT4SF83_9ACTN</name>
<dbReference type="RefSeq" id="WP_270156489.1">
    <property type="nucleotide sequence ID" value="NZ_JAPNNL010000077.1"/>
</dbReference>
<proteinExistence type="predicted"/>
<accession>A0ABT4SF83</accession>
<protein>
    <submittedName>
        <fullName evidence="2">Uncharacterized protein</fullName>
    </submittedName>
</protein>
<comment type="caution">
    <text evidence="2">The sequence shown here is derived from an EMBL/GenBank/DDBJ whole genome shotgun (WGS) entry which is preliminary data.</text>
</comment>
<dbReference type="EMBL" id="JAPNNL010000077">
    <property type="protein sequence ID" value="MDA0635640.1"/>
    <property type="molecule type" value="Genomic_DNA"/>
</dbReference>
<evidence type="ECO:0000313" key="3">
    <source>
        <dbReference type="Proteomes" id="UP001144036"/>
    </source>
</evidence>
<evidence type="ECO:0000313" key="2">
    <source>
        <dbReference type="EMBL" id="MDA0635640.1"/>
    </source>
</evidence>
<feature type="region of interest" description="Disordered" evidence="1">
    <location>
        <begin position="35"/>
        <end position="61"/>
    </location>
</feature>
<sequence length="101" mass="10720">MNQSRKTWASAAVVGVVVAGGVWVAAAASAGRLDQVRESTRAVVEQGPSEQGPSPSAPADVVVSTEINPDPEDVLRYWSDERLEDAQPMPMPEVGEFEIGE</sequence>
<dbReference type="Proteomes" id="UP001144036">
    <property type="component" value="Unassembled WGS sequence"/>
</dbReference>
<organism evidence="2 3">
    <name type="scientific">Nonomuraea corallina</name>
    <dbReference type="NCBI Taxonomy" id="2989783"/>
    <lineage>
        <taxon>Bacteria</taxon>
        <taxon>Bacillati</taxon>
        <taxon>Actinomycetota</taxon>
        <taxon>Actinomycetes</taxon>
        <taxon>Streptosporangiales</taxon>
        <taxon>Streptosporangiaceae</taxon>
        <taxon>Nonomuraea</taxon>
    </lineage>
</organism>
<evidence type="ECO:0000256" key="1">
    <source>
        <dbReference type="SAM" id="MobiDB-lite"/>
    </source>
</evidence>
<gene>
    <name evidence="2" type="ORF">OUY22_19650</name>
</gene>
<keyword evidence="3" id="KW-1185">Reference proteome</keyword>
<reference evidence="2" key="1">
    <citation type="submission" date="2022-11" db="EMBL/GenBank/DDBJ databases">
        <title>Nonomuraea corallina sp. nov., a new species of the genus Nonomuraea isolated from sea side sediment in Thai sea.</title>
        <authorList>
            <person name="Ngamcharungchit C."/>
            <person name="Matsumoto A."/>
            <person name="Suriyachadkun C."/>
            <person name="Panbangred W."/>
            <person name="Inahashi Y."/>
            <person name="Intra B."/>
        </authorList>
    </citation>
    <scope>NUCLEOTIDE SEQUENCE</scope>
    <source>
        <strain evidence="2">MCN248</strain>
    </source>
</reference>